<dbReference type="SUPFAM" id="SSF53244">
    <property type="entry name" value="MurD-like peptide ligases, peptide-binding domain"/>
    <property type="match status" value="1"/>
</dbReference>
<dbReference type="PANTHER" id="PTHR43024:SF1">
    <property type="entry name" value="UDP-N-ACETYLMURAMOYL-TRIPEPTIDE--D-ALANYL-D-ALANINE LIGASE"/>
    <property type="match status" value="1"/>
</dbReference>
<dbReference type="GO" id="GO:0005524">
    <property type="term" value="F:ATP binding"/>
    <property type="evidence" value="ECO:0007669"/>
    <property type="project" value="UniProtKB-KW"/>
</dbReference>
<keyword evidence="3" id="KW-0067">ATP-binding</keyword>
<reference evidence="5" key="1">
    <citation type="submission" date="2019-08" db="EMBL/GenBank/DDBJ databases">
        <authorList>
            <person name="Kucharzyk K."/>
            <person name="Murdoch R.W."/>
            <person name="Higgins S."/>
            <person name="Loffler F."/>
        </authorList>
    </citation>
    <scope>NUCLEOTIDE SEQUENCE</scope>
</reference>
<evidence type="ECO:0000256" key="1">
    <source>
        <dbReference type="ARBA" id="ARBA00022598"/>
    </source>
</evidence>
<proteinExistence type="predicted"/>
<dbReference type="GO" id="GO:0047480">
    <property type="term" value="F:UDP-N-acetylmuramoyl-tripeptide-D-alanyl-D-alanine ligase activity"/>
    <property type="evidence" value="ECO:0007669"/>
    <property type="project" value="UniProtKB-EC"/>
</dbReference>
<keyword evidence="2" id="KW-0547">Nucleotide-binding</keyword>
<feature type="domain" description="Mur ligase C-terminal" evidence="4">
    <location>
        <begin position="74"/>
        <end position="198"/>
    </location>
</feature>
<name>A0A645DJY9_9ZZZZ</name>
<dbReference type="Pfam" id="PF02875">
    <property type="entry name" value="Mur_ligase_C"/>
    <property type="match status" value="1"/>
</dbReference>
<evidence type="ECO:0000259" key="4">
    <source>
        <dbReference type="Pfam" id="PF02875"/>
    </source>
</evidence>
<protein>
    <submittedName>
        <fullName evidence="5">UDP-N-acetylmuramoyl-tripeptide--D-alanyl-D-alanine ligase</fullName>
        <ecNumber evidence="5">6.3.2.10</ecNumber>
    </submittedName>
</protein>
<evidence type="ECO:0000256" key="2">
    <source>
        <dbReference type="ARBA" id="ARBA00022741"/>
    </source>
</evidence>
<organism evidence="5">
    <name type="scientific">bioreactor metagenome</name>
    <dbReference type="NCBI Taxonomy" id="1076179"/>
    <lineage>
        <taxon>unclassified sequences</taxon>
        <taxon>metagenomes</taxon>
        <taxon>ecological metagenomes</taxon>
    </lineage>
</organism>
<gene>
    <name evidence="5" type="primary">murF_37</name>
    <name evidence="5" type="ORF">SDC9_136862</name>
</gene>
<dbReference type="InterPro" id="IPR036615">
    <property type="entry name" value="Mur_ligase_C_dom_sf"/>
</dbReference>
<dbReference type="Gene3D" id="3.90.190.20">
    <property type="entry name" value="Mur ligase, C-terminal domain"/>
    <property type="match status" value="1"/>
</dbReference>
<keyword evidence="1 5" id="KW-0436">Ligase</keyword>
<dbReference type="PANTHER" id="PTHR43024">
    <property type="entry name" value="UDP-N-ACETYLMURAMOYL-TRIPEPTIDE--D-ALANYL-D-ALANINE LIGASE"/>
    <property type="match status" value="1"/>
</dbReference>
<dbReference type="EMBL" id="VSSQ01037134">
    <property type="protein sequence ID" value="MPM89750.1"/>
    <property type="molecule type" value="Genomic_DNA"/>
</dbReference>
<evidence type="ECO:0000313" key="5">
    <source>
        <dbReference type="EMBL" id="MPM89750.1"/>
    </source>
</evidence>
<comment type="caution">
    <text evidence="5">The sequence shown here is derived from an EMBL/GenBank/DDBJ whole genome shotgun (WGS) entry which is preliminary data.</text>
</comment>
<dbReference type="InterPro" id="IPR004101">
    <property type="entry name" value="Mur_ligase_C"/>
</dbReference>
<dbReference type="InterPro" id="IPR051046">
    <property type="entry name" value="MurCDEF_CellWall_CoF430Synth"/>
</dbReference>
<dbReference type="EC" id="6.3.2.10" evidence="5"/>
<evidence type="ECO:0000256" key="3">
    <source>
        <dbReference type="ARBA" id="ARBA00022840"/>
    </source>
</evidence>
<accession>A0A645DJY9</accession>
<dbReference type="AlphaFoldDB" id="A0A645DJY9"/>
<sequence length="242" mass="27715">MTSQFRFAFHNRFGSFPHFLPKESQAFRVQFSQLVLADHYAESFAAAILVAKELGLKNTEIATALEKHFQLPPGRASLIAGKNHSWILDSSYNASSMFSMVELAKGLPLKKTARRYALLGDMREFGEETEWFHKKLARIANEGFDLIVLVGPAMAKYCYPILRKKSATEIILASDCFAAAEEFQHILQKDDLLLVKGSQNTLFLEEAVKILMDKPKQAKQLLCRQDNFWLQQKAQFFHRRIR</sequence>